<protein>
    <submittedName>
        <fullName evidence="1">Uncharacterized protein</fullName>
    </submittedName>
</protein>
<dbReference type="EMBL" id="JBJJXI010000021">
    <property type="protein sequence ID" value="KAL3405061.1"/>
    <property type="molecule type" value="Genomic_DNA"/>
</dbReference>
<evidence type="ECO:0000313" key="1">
    <source>
        <dbReference type="EMBL" id="KAL3405061.1"/>
    </source>
</evidence>
<keyword evidence="2" id="KW-1185">Reference proteome</keyword>
<gene>
    <name evidence="1" type="ORF">TKK_002118</name>
</gene>
<accession>A0ABD2XIK9</accession>
<dbReference type="AlphaFoldDB" id="A0ABD2XIK9"/>
<name>A0ABD2XIK9_9HYME</name>
<reference evidence="1 2" key="1">
    <citation type="journal article" date="2024" name="bioRxiv">
        <title>A reference genome for Trichogramma kaykai: A tiny desert-dwelling parasitoid wasp with competing sex-ratio distorters.</title>
        <authorList>
            <person name="Culotta J."/>
            <person name="Lindsey A.R."/>
        </authorList>
    </citation>
    <scope>NUCLEOTIDE SEQUENCE [LARGE SCALE GENOMIC DNA]</scope>
    <source>
        <strain evidence="1 2">KSX58</strain>
    </source>
</reference>
<organism evidence="1 2">
    <name type="scientific">Trichogramma kaykai</name>
    <dbReference type="NCBI Taxonomy" id="54128"/>
    <lineage>
        <taxon>Eukaryota</taxon>
        <taxon>Metazoa</taxon>
        <taxon>Ecdysozoa</taxon>
        <taxon>Arthropoda</taxon>
        <taxon>Hexapoda</taxon>
        <taxon>Insecta</taxon>
        <taxon>Pterygota</taxon>
        <taxon>Neoptera</taxon>
        <taxon>Endopterygota</taxon>
        <taxon>Hymenoptera</taxon>
        <taxon>Apocrita</taxon>
        <taxon>Proctotrupomorpha</taxon>
        <taxon>Chalcidoidea</taxon>
        <taxon>Trichogrammatidae</taxon>
        <taxon>Trichogramma</taxon>
    </lineage>
</organism>
<evidence type="ECO:0000313" key="2">
    <source>
        <dbReference type="Proteomes" id="UP001627154"/>
    </source>
</evidence>
<sequence>MYIISVHVQSSAHTQEPGAAAAAAHQAAAFPWKNGPILTWPCGVLQIARVARLPQYKFETAAAAAAADDDEKKEQRNIADQLAFRSLSKGRYISSVMDRGGYVPARARGSARAIIAVKCSEPRERLRHRRGCELPTYII</sequence>
<dbReference type="Proteomes" id="UP001627154">
    <property type="component" value="Unassembled WGS sequence"/>
</dbReference>
<proteinExistence type="predicted"/>
<comment type="caution">
    <text evidence="1">The sequence shown here is derived from an EMBL/GenBank/DDBJ whole genome shotgun (WGS) entry which is preliminary data.</text>
</comment>